<dbReference type="InterPro" id="IPR001387">
    <property type="entry name" value="Cro/C1-type_HTH"/>
</dbReference>
<feature type="domain" description="DUF5753" evidence="1">
    <location>
        <begin position="99"/>
        <end position="282"/>
    </location>
</feature>
<dbReference type="Proteomes" id="UP000321424">
    <property type="component" value="Unassembled WGS sequence"/>
</dbReference>
<dbReference type="SUPFAM" id="SSF47413">
    <property type="entry name" value="lambda repressor-like DNA-binding domains"/>
    <property type="match status" value="1"/>
</dbReference>
<dbReference type="EMBL" id="BJXA01000014">
    <property type="protein sequence ID" value="GEM38233.1"/>
    <property type="molecule type" value="Genomic_DNA"/>
</dbReference>
<gene>
    <name evidence="2" type="ORF">NN4_27520</name>
</gene>
<keyword evidence="3" id="KW-1185">Reference proteome</keyword>
<dbReference type="InterPro" id="IPR010982">
    <property type="entry name" value="Lambda_DNA-bd_dom_sf"/>
</dbReference>
<evidence type="ECO:0000313" key="2">
    <source>
        <dbReference type="EMBL" id="GEM38233.1"/>
    </source>
</evidence>
<dbReference type="GO" id="GO:0003677">
    <property type="term" value="F:DNA binding"/>
    <property type="evidence" value="ECO:0007669"/>
    <property type="project" value="InterPro"/>
</dbReference>
<protein>
    <submittedName>
        <fullName evidence="2">Transcriptional regulator</fullName>
    </submittedName>
</protein>
<dbReference type="AlphaFoldDB" id="A0A511MC34"/>
<name>A0A511MC34_9NOCA</name>
<evidence type="ECO:0000259" key="1">
    <source>
        <dbReference type="Pfam" id="PF19054"/>
    </source>
</evidence>
<dbReference type="CDD" id="cd00093">
    <property type="entry name" value="HTH_XRE"/>
    <property type="match status" value="1"/>
</dbReference>
<sequence>MRTTSPTVANWDLMKRIRDQAALRGVTAKSLAGELGFTPQYVSLVMNGRGVLAKDKLETAIRYLEFDQAERAEMLELREIAKGPRPYAKYSGLFPDTLMRFYGLEAGAQSIRTFENNVVPGLLQTEDYARDLVSSTVTISLPTEVDQRVAVRTERGHLLTGPDPIDKLLVVMGQAALMQEVGGPEIHRGQLRHLHDLVDEHPDRLDLRIVPFKAGGAVASLNSATYHLLDFESGRLPTLGWIESAIWGEIVEDPEDVNKLAYKYKQVQAIALDREGSLDLIGQIARQIG</sequence>
<dbReference type="Pfam" id="PF13560">
    <property type="entry name" value="HTH_31"/>
    <property type="match status" value="1"/>
</dbReference>
<dbReference type="OrthoDB" id="4285266at2"/>
<dbReference type="Pfam" id="PF19054">
    <property type="entry name" value="DUF5753"/>
    <property type="match status" value="1"/>
</dbReference>
<proteinExistence type="predicted"/>
<evidence type="ECO:0000313" key="3">
    <source>
        <dbReference type="Proteomes" id="UP000321424"/>
    </source>
</evidence>
<accession>A0A511MC34</accession>
<dbReference type="InterPro" id="IPR043917">
    <property type="entry name" value="DUF5753"/>
</dbReference>
<comment type="caution">
    <text evidence="2">The sequence shown here is derived from an EMBL/GenBank/DDBJ whole genome shotgun (WGS) entry which is preliminary data.</text>
</comment>
<dbReference type="RefSeq" id="WP_147130309.1">
    <property type="nucleotide sequence ID" value="NZ_BJXA01000014.1"/>
</dbReference>
<reference evidence="2 3" key="1">
    <citation type="submission" date="2019-07" db="EMBL/GenBank/DDBJ databases">
        <title>Whole genome shotgun sequence of Nocardia ninae NBRC 108245.</title>
        <authorList>
            <person name="Hosoyama A."/>
            <person name="Uohara A."/>
            <person name="Ohji S."/>
            <person name="Ichikawa N."/>
        </authorList>
    </citation>
    <scope>NUCLEOTIDE SEQUENCE [LARGE SCALE GENOMIC DNA]</scope>
    <source>
        <strain evidence="2 3">NBRC 108245</strain>
    </source>
</reference>
<organism evidence="2 3">
    <name type="scientific">Nocardia ninae NBRC 108245</name>
    <dbReference type="NCBI Taxonomy" id="1210091"/>
    <lineage>
        <taxon>Bacteria</taxon>
        <taxon>Bacillati</taxon>
        <taxon>Actinomycetota</taxon>
        <taxon>Actinomycetes</taxon>
        <taxon>Mycobacteriales</taxon>
        <taxon>Nocardiaceae</taxon>
        <taxon>Nocardia</taxon>
    </lineage>
</organism>